<evidence type="ECO:0008006" key="4">
    <source>
        <dbReference type="Google" id="ProtNLM"/>
    </source>
</evidence>
<comment type="caution">
    <text evidence="2">The sequence shown here is derived from an EMBL/GenBank/DDBJ whole genome shotgun (WGS) entry which is preliminary data.</text>
</comment>
<dbReference type="InterPro" id="IPR036291">
    <property type="entry name" value="NAD(P)-bd_dom_sf"/>
</dbReference>
<feature type="region of interest" description="Disordered" evidence="1">
    <location>
        <begin position="99"/>
        <end position="128"/>
    </location>
</feature>
<proteinExistence type="predicted"/>
<dbReference type="SUPFAM" id="SSF51735">
    <property type="entry name" value="NAD(P)-binding Rossmann-fold domains"/>
    <property type="match status" value="1"/>
</dbReference>
<name>A0A368VF70_9ACTN</name>
<reference evidence="2 3" key="1">
    <citation type="submission" date="2018-07" db="EMBL/GenBank/DDBJ databases">
        <title>Genomic Encyclopedia of Type Strains, Phase III (KMG-III): the genomes of soil and plant-associated and newly described type strains.</title>
        <authorList>
            <person name="Whitman W."/>
        </authorList>
    </citation>
    <scope>NUCLEOTIDE SEQUENCE [LARGE SCALE GENOMIC DNA]</scope>
    <source>
        <strain evidence="2 3">CECT 8575</strain>
    </source>
</reference>
<protein>
    <recommendedName>
        <fullName evidence="4">Short subunit dehydrogenase</fullName>
    </recommendedName>
</protein>
<dbReference type="PANTHER" id="PTHR44147">
    <property type="entry name" value="DEHYDROGENASE/REDUCTASE SDR FAMILY MEMBER 1"/>
    <property type="match status" value="1"/>
</dbReference>
<dbReference type="AlphaFoldDB" id="A0A368VF70"/>
<evidence type="ECO:0000313" key="3">
    <source>
        <dbReference type="Proteomes" id="UP000253495"/>
    </source>
</evidence>
<dbReference type="Gene3D" id="3.40.50.720">
    <property type="entry name" value="NAD(P)-binding Rossmann-like Domain"/>
    <property type="match status" value="1"/>
</dbReference>
<evidence type="ECO:0000313" key="2">
    <source>
        <dbReference type="EMBL" id="RCW39712.1"/>
    </source>
</evidence>
<evidence type="ECO:0000256" key="1">
    <source>
        <dbReference type="SAM" id="MobiDB-lite"/>
    </source>
</evidence>
<dbReference type="EMBL" id="QPJC01000015">
    <property type="protein sequence ID" value="RCW39712.1"/>
    <property type="molecule type" value="Genomic_DNA"/>
</dbReference>
<dbReference type="PANTHER" id="PTHR44147:SF2">
    <property type="entry name" value="DEHYDROGENASE_REDUCTASE SDR FAMILY MEMBER 1"/>
    <property type="match status" value="1"/>
</dbReference>
<accession>A0A368VF70</accession>
<organism evidence="2 3">
    <name type="scientific">Halopolyspora algeriensis</name>
    <dbReference type="NCBI Taxonomy" id="1500506"/>
    <lineage>
        <taxon>Bacteria</taxon>
        <taxon>Bacillati</taxon>
        <taxon>Actinomycetota</taxon>
        <taxon>Actinomycetes</taxon>
        <taxon>Actinomycetes incertae sedis</taxon>
        <taxon>Halopolyspora</taxon>
    </lineage>
</organism>
<keyword evidence="3" id="KW-1185">Reference proteome</keyword>
<dbReference type="Proteomes" id="UP000253495">
    <property type="component" value="Unassembled WGS sequence"/>
</dbReference>
<gene>
    <name evidence="2" type="ORF">DFQ14_11588</name>
</gene>
<sequence>MIEDTAELVTAAGGTGIAVPTDHLAPDRVQALADRIDAEQGRLDVLVNDIWGGEYLIDWHGTSLSSGGLAREYAVTDLDGSAPDSWRYLAEVQDTGKPADVTGYRQQAGNANPGHHPPSARCRSPQLR</sequence>